<feature type="chain" id="PRO_5021477283" description="IPT/TIG domain-containing protein" evidence="1">
    <location>
        <begin position="18"/>
        <end position="488"/>
    </location>
</feature>
<evidence type="ECO:0000313" key="3">
    <source>
        <dbReference type="EMBL" id="TFV93506.1"/>
    </source>
</evidence>
<dbReference type="Gene3D" id="2.120.10.80">
    <property type="entry name" value="Kelch-type beta propeller"/>
    <property type="match status" value="1"/>
</dbReference>
<dbReference type="Proteomes" id="UP000297647">
    <property type="component" value="Unassembled WGS sequence"/>
</dbReference>
<dbReference type="PROSITE" id="PS51257">
    <property type="entry name" value="PROKAR_LIPOPROTEIN"/>
    <property type="match status" value="1"/>
</dbReference>
<dbReference type="InterPro" id="IPR014756">
    <property type="entry name" value="Ig_E-set"/>
</dbReference>
<dbReference type="OrthoDB" id="103335at2"/>
<sequence>MLKFRSLGILLMLFWFASCTEEDLGVTFVTTEEVLFASGDQVRLLGRVISDQDIQVQDHGFYLAEDEAFSNPQIISLGEKSGPGRFIGEISGLRLGTNYFAKAFLNLGGEVEFGNVISLSTLEPAFKSFSPSFGAPGEELIIEGRNFGEGTRVFFGDQEAEVLENTLQSRLLVRVPPPADNPSVPIRVLFQDREVSSAEPFEYQRGGYEIVARYPGEVRMYDNVFFQNDPNNLYIGLGSERRQVLISGFQKFDVISNTWSAASFPGTNRSFAFFTDHYLGGGVSQLGSNPFVYDGSFWAMENGGFKRLPDLPFLSRNAIAFEINGDLYVLGRNAQIVDFFFKFDKTSNTWEILPPAPVSFSRSDAAFSYGDKGYLINGGDGTLWSFDPSNNEWSTISTYPGALGIGRGMARVMGEKAFIGLFERTDEIWELDLNSFTWRKKNPMPGLPQSVLVAHFVSGPYLYIMRVPDINVPGAFSMDFYRFDPEGI</sequence>
<comment type="caution">
    <text evidence="3">The sequence shown here is derived from an EMBL/GenBank/DDBJ whole genome shotgun (WGS) entry which is preliminary data.</text>
</comment>
<dbReference type="AlphaFoldDB" id="A0A4Y9QR28"/>
<keyword evidence="1" id="KW-0732">Signal</keyword>
<name>A0A4Y9QR28_9BACT</name>
<evidence type="ECO:0000256" key="1">
    <source>
        <dbReference type="SAM" id="SignalP"/>
    </source>
</evidence>
<protein>
    <recommendedName>
        <fullName evidence="2">IPT/TIG domain-containing protein</fullName>
    </recommendedName>
</protein>
<dbReference type="SUPFAM" id="SSF117281">
    <property type="entry name" value="Kelch motif"/>
    <property type="match status" value="1"/>
</dbReference>
<dbReference type="EMBL" id="SPSB01000004">
    <property type="protein sequence ID" value="TFV93506.1"/>
    <property type="molecule type" value="Genomic_DNA"/>
</dbReference>
<organism evidence="3 4">
    <name type="scientific">Algoriphagus kandeliae</name>
    <dbReference type="NCBI Taxonomy" id="2562278"/>
    <lineage>
        <taxon>Bacteria</taxon>
        <taxon>Pseudomonadati</taxon>
        <taxon>Bacteroidota</taxon>
        <taxon>Cytophagia</taxon>
        <taxon>Cytophagales</taxon>
        <taxon>Cyclobacteriaceae</taxon>
        <taxon>Algoriphagus</taxon>
    </lineage>
</organism>
<dbReference type="Gene3D" id="2.60.40.10">
    <property type="entry name" value="Immunoglobulins"/>
    <property type="match status" value="1"/>
</dbReference>
<dbReference type="SMART" id="SM00429">
    <property type="entry name" value="IPT"/>
    <property type="match status" value="1"/>
</dbReference>
<keyword evidence="4" id="KW-1185">Reference proteome</keyword>
<feature type="domain" description="IPT/TIG" evidence="2">
    <location>
        <begin position="123"/>
        <end position="204"/>
    </location>
</feature>
<evidence type="ECO:0000313" key="4">
    <source>
        <dbReference type="Proteomes" id="UP000297647"/>
    </source>
</evidence>
<dbReference type="InterPro" id="IPR013783">
    <property type="entry name" value="Ig-like_fold"/>
</dbReference>
<proteinExistence type="predicted"/>
<evidence type="ECO:0000259" key="2">
    <source>
        <dbReference type="SMART" id="SM00429"/>
    </source>
</evidence>
<dbReference type="CDD" id="cd00102">
    <property type="entry name" value="IPT"/>
    <property type="match status" value="1"/>
</dbReference>
<dbReference type="RefSeq" id="WP_135075793.1">
    <property type="nucleotide sequence ID" value="NZ_SPSB01000004.1"/>
</dbReference>
<reference evidence="3 4" key="1">
    <citation type="submission" date="2019-03" db="EMBL/GenBank/DDBJ databases">
        <title>Algoriphagus sp. nov, a new strain isolated from root system soil of mangrove plant Kandelia.</title>
        <authorList>
            <person name="Yin Q."/>
            <person name="Wang K."/>
            <person name="Song Z."/>
        </authorList>
    </citation>
    <scope>NUCLEOTIDE SEQUENCE [LARGE SCALE GENOMIC DNA]</scope>
    <source>
        <strain evidence="3 4">XY-J91</strain>
    </source>
</reference>
<dbReference type="InterPro" id="IPR015915">
    <property type="entry name" value="Kelch-typ_b-propeller"/>
</dbReference>
<dbReference type="Pfam" id="PF01833">
    <property type="entry name" value="TIG"/>
    <property type="match status" value="1"/>
</dbReference>
<feature type="signal peptide" evidence="1">
    <location>
        <begin position="1"/>
        <end position="17"/>
    </location>
</feature>
<accession>A0A4Y9QR28</accession>
<dbReference type="SUPFAM" id="SSF81296">
    <property type="entry name" value="E set domains"/>
    <property type="match status" value="1"/>
</dbReference>
<dbReference type="InterPro" id="IPR002909">
    <property type="entry name" value="IPT_dom"/>
</dbReference>
<gene>
    <name evidence="3" type="ORF">E4S40_14760</name>
</gene>